<dbReference type="EMBL" id="CP023434">
    <property type="protein sequence ID" value="AXY24817.1"/>
    <property type="molecule type" value="Genomic_DNA"/>
</dbReference>
<dbReference type="OrthoDB" id="2186451at2"/>
<evidence type="ECO:0000313" key="1">
    <source>
        <dbReference type="EMBL" id="AXY24817.1"/>
    </source>
</evidence>
<accession>A0A347WIB0</accession>
<proteinExistence type="predicted"/>
<evidence type="ECO:0000313" key="2">
    <source>
        <dbReference type="Proteomes" id="UP000263232"/>
    </source>
</evidence>
<reference evidence="1 2" key="1">
    <citation type="submission" date="2017-09" db="EMBL/GenBank/DDBJ databases">
        <title>Complete genome sequence of Oxytococcus suis strain ZY16052.</title>
        <authorList>
            <person name="Li F."/>
        </authorList>
    </citation>
    <scope>NUCLEOTIDE SEQUENCE [LARGE SCALE GENOMIC DNA]</scope>
    <source>
        <strain evidence="1 2">ZY16052</strain>
    </source>
</reference>
<name>A0A347WIB0_9LACT</name>
<keyword evidence="2" id="KW-1185">Reference proteome</keyword>
<protein>
    <submittedName>
        <fullName evidence="1">Uncharacterized protein</fullName>
    </submittedName>
</protein>
<dbReference type="KEGG" id="abae:CL176_01615"/>
<dbReference type="Proteomes" id="UP000263232">
    <property type="component" value="Chromosome"/>
</dbReference>
<sequence length="99" mass="11529">MERQKEAFRGIVEKAKLIQAEEPVLAYAKIRVDSDQSLHCLIAKKPLTFLYEVQADDEISVYGHFNQQKQFVVERYLSSSKYAQAPDYPAHLEYPHKKD</sequence>
<dbReference type="AlphaFoldDB" id="A0A347WIB0"/>
<organism evidence="1 2">
    <name type="scientific">Suicoccus acidiformans</name>
    <dbReference type="NCBI Taxonomy" id="2036206"/>
    <lineage>
        <taxon>Bacteria</taxon>
        <taxon>Bacillati</taxon>
        <taxon>Bacillota</taxon>
        <taxon>Bacilli</taxon>
        <taxon>Lactobacillales</taxon>
        <taxon>Aerococcaceae</taxon>
        <taxon>Suicoccus</taxon>
    </lineage>
</organism>
<dbReference type="RefSeq" id="WP_118989741.1">
    <property type="nucleotide sequence ID" value="NZ_CP023434.1"/>
</dbReference>
<gene>
    <name evidence="1" type="ORF">CL176_01615</name>
</gene>